<evidence type="ECO:0000256" key="2">
    <source>
        <dbReference type="ARBA" id="ARBA00022475"/>
    </source>
</evidence>
<keyword evidence="4" id="KW-0133">Cell shape</keyword>
<evidence type="ECO:0000256" key="4">
    <source>
        <dbReference type="ARBA" id="ARBA00022960"/>
    </source>
</evidence>
<dbReference type="InterPro" id="IPR051050">
    <property type="entry name" value="Lipid_II_flippase_MurJ/MviN"/>
</dbReference>
<evidence type="ECO:0000256" key="7">
    <source>
        <dbReference type="ARBA" id="ARBA00023136"/>
    </source>
</evidence>
<keyword evidence="12" id="KW-1185">Reference proteome</keyword>
<dbReference type="InterPro" id="IPR004268">
    <property type="entry name" value="MurJ"/>
</dbReference>
<reference evidence="11" key="1">
    <citation type="submission" date="2021-03" db="EMBL/GenBank/DDBJ databases">
        <title>Genome sequencing and assembly of Tianweitania sediminis.</title>
        <authorList>
            <person name="Chhetri G."/>
        </authorList>
    </citation>
    <scope>NUCLEOTIDE SEQUENCE</scope>
    <source>
        <strain evidence="11">Z8</strain>
    </source>
</reference>
<name>A0A8J7UK85_9HYPH</name>
<keyword evidence="5" id="KW-0573">Peptidoglycan synthesis</keyword>
<dbReference type="PANTHER" id="PTHR47019:SF1">
    <property type="entry name" value="LIPID II FLIPPASE MURJ"/>
    <property type="match status" value="1"/>
</dbReference>
<dbReference type="Proteomes" id="UP000666240">
    <property type="component" value="Unassembled WGS sequence"/>
</dbReference>
<dbReference type="GO" id="GO:0015648">
    <property type="term" value="F:lipid-linked peptidoglycan transporter activity"/>
    <property type="evidence" value="ECO:0007669"/>
    <property type="project" value="TreeGrafter"/>
</dbReference>
<comment type="similarity">
    <text evidence="9">Belongs to the MurJ/MviN family.</text>
</comment>
<dbReference type="GO" id="GO:0005886">
    <property type="term" value="C:plasma membrane"/>
    <property type="evidence" value="ECO:0007669"/>
    <property type="project" value="UniProtKB-SubCell"/>
</dbReference>
<comment type="function">
    <text evidence="8">Involved in peptidoglycan biosynthesis. Transports lipid-linked peptidoglycan precursors from the inner to the outer leaflet of the cytoplasmic membrane.</text>
</comment>
<keyword evidence="6 10" id="KW-1133">Transmembrane helix</keyword>
<evidence type="ECO:0000313" key="11">
    <source>
        <dbReference type="EMBL" id="MBP0439620.1"/>
    </source>
</evidence>
<evidence type="ECO:0000256" key="6">
    <source>
        <dbReference type="ARBA" id="ARBA00022989"/>
    </source>
</evidence>
<feature type="transmembrane region" description="Helical" evidence="10">
    <location>
        <begin position="171"/>
        <end position="189"/>
    </location>
</feature>
<dbReference type="Pfam" id="PF03023">
    <property type="entry name" value="MurJ"/>
    <property type="match status" value="1"/>
</dbReference>
<evidence type="ECO:0000256" key="8">
    <source>
        <dbReference type="ARBA" id="ARBA00060041"/>
    </source>
</evidence>
<dbReference type="GO" id="GO:0008360">
    <property type="term" value="P:regulation of cell shape"/>
    <property type="evidence" value="ECO:0007669"/>
    <property type="project" value="UniProtKB-KW"/>
</dbReference>
<dbReference type="GO" id="GO:0009252">
    <property type="term" value="P:peptidoglycan biosynthetic process"/>
    <property type="evidence" value="ECO:0007669"/>
    <property type="project" value="UniProtKB-KW"/>
</dbReference>
<feature type="transmembrane region" description="Helical" evidence="10">
    <location>
        <begin position="98"/>
        <end position="117"/>
    </location>
</feature>
<evidence type="ECO:0000256" key="5">
    <source>
        <dbReference type="ARBA" id="ARBA00022984"/>
    </source>
</evidence>
<organism evidence="11 12">
    <name type="scientific">Tianweitania sediminis</name>
    <dbReference type="NCBI Taxonomy" id="1502156"/>
    <lineage>
        <taxon>Bacteria</taxon>
        <taxon>Pseudomonadati</taxon>
        <taxon>Pseudomonadota</taxon>
        <taxon>Alphaproteobacteria</taxon>
        <taxon>Hyphomicrobiales</taxon>
        <taxon>Phyllobacteriaceae</taxon>
        <taxon>Tianweitania</taxon>
    </lineage>
</organism>
<dbReference type="EMBL" id="JAGIYY010000004">
    <property type="protein sequence ID" value="MBP0439620.1"/>
    <property type="molecule type" value="Genomic_DNA"/>
</dbReference>
<evidence type="ECO:0000256" key="10">
    <source>
        <dbReference type="SAM" id="Phobius"/>
    </source>
</evidence>
<accession>A0A8J7UK85</accession>
<feature type="transmembrane region" description="Helical" evidence="10">
    <location>
        <begin position="195"/>
        <end position="216"/>
    </location>
</feature>
<evidence type="ECO:0000313" key="12">
    <source>
        <dbReference type="Proteomes" id="UP000666240"/>
    </source>
</evidence>
<comment type="subcellular location">
    <subcellularLocation>
        <location evidence="1">Cell membrane</location>
        <topology evidence="1">Multi-pass membrane protein</topology>
    </subcellularLocation>
</comment>
<proteinExistence type="inferred from homology"/>
<dbReference type="PANTHER" id="PTHR47019">
    <property type="entry name" value="LIPID II FLIPPASE MURJ"/>
    <property type="match status" value="1"/>
</dbReference>
<feature type="transmembrane region" description="Helical" evidence="10">
    <location>
        <begin position="384"/>
        <end position="402"/>
    </location>
</feature>
<comment type="caution">
    <text evidence="11">The sequence shown here is derived from an EMBL/GenBank/DDBJ whole genome shotgun (WGS) entry which is preliminary data.</text>
</comment>
<feature type="transmembrane region" description="Helical" evidence="10">
    <location>
        <begin position="414"/>
        <end position="436"/>
    </location>
</feature>
<evidence type="ECO:0000256" key="3">
    <source>
        <dbReference type="ARBA" id="ARBA00022692"/>
    </source>
</evidence>
<dbReference type="RefSeq" id="WP_209335660.1">
    <property type="nucleotide sequence ID" value="NZ_JAGIYY010000004.1"/>
</dbReference>
<feature type="transmembrane region" description="Helical" evidence="10">
    <location>
        <begin position="443"/>
        <end position="464"/>
    </location>
</feature>
<gene>
    <name evidence="11" type="ORF">J5Y06_13245</name>
</gene>
<feature type="transmembrane region" description="Helical" evidence="10">
    <location>
        <begin position="470"/>
        <end position="493"/>
    </location>
</feature>
<feature type="transmembrane region" description="Helical" evidence="10">
    <location>
        <begin position="351"/>
        <end position="372"/>
    </location>
</feature>
<feature type="transmembrane region" description="Helical" evidence="10">
    <location>
        <begin position="312"/>
        <end position="331"/>
    </location>
</feature>
<keyword evidence="7 10" id="KW-0472">Membrane</keyword>
<keyword evidence="2" id="KW-1003">Cell membrane</keyword>
<keyword evidence="3 10" id="KW-0812">Transmembrane</keyword>
<feature type="transmembrane region" description="Helical" evidence="10">
    <location>
        <begin position="20"/>
        <end position="37"/>
    </location>
</feature>
<dbReference type="AlphaFoldDB" id="A0A8J7UK85"/>
<protein>
    <submittedName>
        <fullName evidence="11">Virulence factor MviN</fullName>
    </submittedName>
</protein>
<evidence type="ECO:0000256" key="1">
    <source>
        <dbReference type="ARBA" id="ARBA00004651"/>
    </source>
</evidence>
<evidence type="ECO:0000256" key="9">
    <source>
        <dbReference type="ARBA" id="ARBA00061532"/>
    </source>
</evidence>
<feature type="transmembrane region" description="Helical" evidence="10">
    <location>
        <begin position="137"/>
        <end position="159"/>
    </location>
</feature>
<dbReference type="GO" id="GO:0034204">
    <property type="term" value="P:lipid translocation"/>
    <property type="evidence" value="ECO:0007669"/>
    <property type="project" value="TreeGrafter"/>
</dbReference>
<sequence>MTALPPEKLELAAMRPKSAMAFFLMGGALAGKALGFLREIAMAQVIGVAVVADGFRAATTAVLLPLAFLQNESVPGILIPMMKEGQTRGDGPRQLARLSLSLTSIGALLMIAMLLFGDFLVDTMVGGFSPQARDLTLHFVHIMCLSMPASVLLNCLAAGEMAIGRTRIMNLRASILNISILVGLGLLVLTQYDFVLGWAFAAAFNLLGAWATWRLVAEGNLSFSGITGAQVVATGMEFLRRLRPFLLLPGAEQAHVWLERLFASRAAAGAVASLDYARTLSDSALLLLSQPIGMAVLAGNGQYDNKVQAQKIARPILAVAIPFAAFTFLFAEDVVRLIFQRGAFDEHGVALTSQALSGIALGMWASTLGWVLLRLLNRSGRNMAAAIVLMSAYAANISFNVVAQTFGPVGDPRIFMIGLGETARSGVLLLGVALALGCSIAILRLILVALLPTALLVLVAWPLTDVVPSVVGRLAVGGTAWLCCTIMAGWLLCPDLLKLVGKRLVSFERKKR</sequence>